<dbReference type="AlphaFoldDB" id="A0A452XT51"/>
<feature type="chain" id="PRO_5019457019" evidence="1">
    <location>
        <begin position="24"/>
        <end position="154"/>
    </location>
</feature>
<reference evidence="2" key="5">
    <citation type="journal article" date="2021" name="G3 (Bethesda)">
        <title>Aegilops tauschii genome assembly Aet v5.0 features greater sequence contiguity and improved annotation.</title>
        <authorList>
            <person name="Wang L."/>
            <person name="Zhu T."/>
            <person name="Rodriguez J.C."/>
            <person name="Deal K.R."/>
            <person name="Dubcovsky J."/>
            <person name="McGuire P.E."/>
            <person name="Lux T."/>
            <person name="Spannagl M."/>
            <person name="Mayer K.F.X."/>
            <person name="Baldrich P."/>
            <person name="Meyers B.C."/>
            <person name="Huo N."/>
            <person name="Gu Y.Q."/>
            <person name="Zhou H."/>
            <person name="Devos K.M."/>
            <person name="Bennetzen J.L."/>
            <person name="Unver T."/>
            <person name="Budak H."/>
            <person name="Gulick P.J."/>
            <person name="Galiba G."/>
            <person name="Kalapos B."/>
            <person name="Nelson D.R."/>
            <person name="Li P."/>
            <person name="You F.M."/>
            <person name="Luo M.C."/>
            <person name="Dvorak J."/>
        </authorList>
    </citation>
    <scope>NUCLEOTIDE SEQUENCE [LARGE SCALE GENOMIC DNA]</scope>
    <source>
        <strain evidence="2">cv. AL8/78</strain>
    </source>
</reference>
<dbReference type="EnsemblPlants" id="AET1Gv20150500.1">
    <property type="protein sequence ID" value="AET1Gv20150500.1"/>
    <property type="gene ID" value="AET1Gv20150500"/>
</dbReference>
<organism evidence="2 3">
    <name type="scientific">Aegilops tauschii subsp. strangulata</name>
    <name type="common">Goatgrass</name>
    <dbReference type="NCBI Taxonomy" id="200361"/>
    <lineage>
        <taxon>Eukaryota</taxon>
        <taxon>Viridiplantae</taxon>
        <taxon>Streptophyta</taxon>
        <taxon>Embryophyta</taxon>
        <taxon>Tracheophyta</taxon>
        <taxon>Spermatophyta</taxon>
        <taxon>Magnoliopsida</taxon>
        <taxon>Liliopsida</taxon>
        <taxon>Poales</taxon>
        <taxon>Poaceae</taxon>
        <taxon>BOP clade</taxon>
        <taxon>Pooideae</taxon>
        <taxon>Triticodae</taxon>
        <taxon>Triticeae</taxon>
        <taxon>Triticinae</taxon>
        <taxon>Aegilops</taxon>
    </lineage>
</organism>
<name>A0A452XT51_AEGTS</name>
<evidence type="ECO:0000256" key="1">
    <source>
        <dbReference type="SAM" id="SignalP"/>
    </source>
</evidence>
<protein>
    <submittedName>
        <fullName evidence="2">Uncharacterized protein</fullName>
    </submittedName>
</protein>
<dbReference type="Proteomes" id="UP000015105">
    <property type="component" value="Chromosome 1D"/>
</dbReference>
<dbReference type="OrthoDB" id="657694at2759"/>
<accession>A0A452XT51</accession>
<reference evidence="3" key="2">
    <citation type="journal article" date="2017" name="Nat. Plants">
        <title>The Aegilops tauschii genome reveals multiple impacts of transposons.</title>
        <authorList>
            <person name="Zhao G."/>
            <person name="Zou C."/>
            <person name="Li K."/>
            <person name="Wang K."/>
            <person name="Li T."/>
            <person name="Gao L."/>
            <person name="Zhang X."/>
            <person name="Wang H."/>
            <person name="Yang Z."/>
            <person name="Liu X."/>
            <person name="Jiang W."/>
            <person name="Mao L."/>
            <person name="Kong X."/>
            <person name="Jiao Y."/>
            <person name="Jia J."/>
        </authorList>
    </citation>
    <scope>NUCLEOTIDE SEQUENCE [LARGE SCALE GENOMIC DNA]</scope>
    <source>
        <strain evidence="3">cv. AL8/78</strain>
    </source>
</reference>
<reference evidence="3" key="1">
    <citation type="journal article" date="2014" name="Science">
        <title>Ancient hybridizations among the ancestral genomes of bread wheat.</title>
        <authorList>
            <consortium name="International Wheat Genome Sequencing Consortium,"/>
            <person name="Marcussen T."/>
            <person name="Sandve S.R."/>
            <person name="Heier L."/>
            <person name="Spannagl M."/>
            <person name="Pfeifer M."/>
            <person name="Jakobsen K.S."/>
            <person name="Wulff B.B."/>
            <person name="Steuernagel B."/>
            <person name="Mayer K.F."/>
            <person name="Olsen O.A."/>
        </authorList>
    </citation>
    <scope>NUCLEOTIDE SEQUENCE [LARGE SCALE GENOMIC DNA]</scope>
    <source>
        <strain evidence="3">cv. AL8/78</strain>
    </source>
</reference>
<evidence type="ECO:0000313" key="3">
    <source>
        <dbReference type="Proteomes" id="UP000015105"/>
    </source>
</evidence>
<dbReference type="Gramene" id="AET1Gv20150500.1">
    <property type="protein sequence ID" value="AET1Gv20150500.1"/>
    <property type="gene ID" value="AET1Gv20150500"/>
</dbReference>
<proteinExistence type="predicted"/>
<feature type="signal peptide" evidence="1">
    <location>
        <begin position="1"/>
        <end position="23"/>
    </location>
</feature>
<evidence type="ECO:0000313" key="2">
    <source>
        <dbReference type="EnsemblPlants" id="AET1Gv20150500.1"/>
    </source>
</evidence>
<sequence length="154" mass="17357">MARLYQLTHLSVFFFLLLTSLEAADLSGGRKVTMTVQFPPADSPPEEKITISTHYVREDGVGDSHIHLDCDDHEPQLGSAVKHLVTSLEKIRDEEAPLSEAYDMPTEWMQVLFHLVSGKIRRDLLYYRSIVTARSSFARANNHSVLAALSTSHY</sequence>
<keyword evidence="3" id="KW-1185">Reference proteome</keyword>
<reference evidence="2" key="3">
    <citation type="journal article" date="2017" name="Nature">
        <title>Genome sequence of the progenitor of the wheat D genome Aegilops tauschii.</title>
        <authorList>
            <person name="Luo M.C."/>
            <person name="Gu Y.Q."/>
            <person name="Puiu D."/>
            <person name="Wang H."/>
            <person name="Twardziok S.O."/>
            <person name="Deal K.R."/>
            <person name="Huo N."/>
            <person name="Zhu T."/>
            <person name="Wang L."/>
            <person name="Wang Y."/>
            <person name="McGuire P.E."/>
            <person name="Liu S."/>
            <person name="Long H."/>
            <person name="Ramasamy R.K."/>
            <person name="Rodriguez J.C."/>
            <person name="Van S.L."/>
            <person name="Yuan L."/>
            <person name="Wang Z."/>
            <person name="Xia Z."/>
            <person name="Xiao L."/>
            <person name="Anderson O.D."/>
            <person name="Ouyang S."/>
            <person name="Liang Y."/>
            <person name="Zimin A.V."/>
            <person name="Pertea G."/>
            <person name="Qi P."/>
            <person name="Bennetzen J.L."/>
            <person name="Dai X."/>
            <person name="Dawson M.W."/>
            <person name="Muller H.G."/>
            <person name="Kugler K."/>
            <person name="Rivarola-Duarte L."/>
            <person name="Spannagl M."/>
            <person name="Mayer K.F.X."/>
            <person name="Lu F.H."/>
            <person name="Bevan M.W."/>
            <person name="Leroy P."/>
            <person name="Li P."/>
            <person name="You F.M."/>
            <person name="Sun Q."/>
            <person name="Liu Z."/>
            <person name="Lyons E."/>
            <person name="Wicker T."/>
            <person name="Salzberg S.L."/>
            <person name="Devos K.M."/>
            <person name="Dvorak J."/>
        </authorList>
    </citation>
    <scope>NUCLEOTIDE SEQUENCE [LARGE SCALE GENOMIC DNA]</scope>
    <source>
        <strain evidence="2">cv. AL8/78</strain>
    </source>
</reference>
<reference evidence="2" key="4">
    <citation type="submission" date="2019-03" db="UniProtKB">
        <authorList>
            <consortium name="EnsemblPlants"/>
        </authorList>
    </citation>
    <scope>IDENTIFICATION</scope>
</reference>
<keyword evidence="1" id="KW-0732">Signal</keyword>
<dbReference type="GeneID" id="109738084"/>
<dbReference type="RefSeq" id="XP_020152772.1">
    <property type="nucleotide sequence ID" value="XM_020297183.4"/>
</dbReference>
<dbReference type="OMA" id="MPSQWMQ"/>
<dbReference type="KEGG" id="ats:109738084"/>